<dbReference type="InterPro" id="IPR011330">
    <property type="entry name" value="Glyco_hydro/deAcase_b/a-brl"/>
</dbReference>
<evidence type="ECO:0000313" key="4">
    <source>
        <dbReference type="Proteomes" id="UP000637695"/>
    </source>
</evidence>
<reference evidence="3" key="2">
    <citation type="submission" date="2020-09" db="EMBL/GenBank/DDBJ databases">
        <authorList>
            <person name="Sun Q."/>
            <person name="Ohkuma M."/>
        </authorList>
    </citation>
    <scope>NUCLEOTIDE SEQUENCE</scope>
    <source>
        <strain evidence="3">JCM 18487</strain>
    </source>
</reference>
<feature type="signal peptide" evidence="2">
    <location>
        <begin position="1"/>
        <end position="19"/>
    </location>
</feature>
<dbReference type="InterPro" id="IPR051398">
    <property type="entry name" value="Polysacch_Deacetylase"/>
</dbReference>
<protein>
    <recommendedName>
        <fullName evidence="5">Polysaccharide deacetylase</fullName>
    </recommendedName>
</protein>
<dbReference type="EMBL" id="BMOY01000044">
    <property type="protein sequence ID" value="GGJ12289.1"/>
    <property type="molecule type" value="Genomic_DNA"/>
</dbReference>
<gene>
    <name evidence="3" type="ORF">GCM10010885_22070</name>
</gene>
<feature type="region of interest" description="Disordered" evidence="1">
    <location>
        <begin position="27"/>
        <end position="102"/>
    </location>
</feature>
<evidence type="ECO:0000313" key="3">
    <source>
        <dbReference type="EMBL" id="GGJ12289.1"/>
    </source>
</evidence>
<dbReference type="RefSeq" id="WP_188883123.1">
    <property type="nucleotide sequence ID" value="NZ_BMOY01000044.1"/>
</dbReference>
<dbReference type="Gene3D" id="3.20.20.370">
    <property type="entry name" value="Glycoside hydrolase/deacetylase"/>
    <property type="match status" value="1"/>
</dbReference>
<evidence type="ECO:0000256" key="1">
    <source>
        <dbReference type="SAM" id="MobiDB-lite"/>
    </source>
</evidence>
<reference evidence="3" key="1">
    <citation type="journal article" date="2014" name="Int. J. Syst. Evol. Microbiol.">
        <title>Complete genome sequence of Corynebacterium casei LMG S-19264T (=DSM 44701T), isolated from a smear-ripened cheese.</title>
        <authorList>
            <consortium name="US DOE Joint Genome Institute (JGI-PGF)"/>
            <person name="Walter F."/>
            <person name="Albersmeier A."/>
            <person name="Kalinowski J."/>
            <person name="Ruckert C."/>
        </authorList>
    </citation>
    <scope>NUCLEOTIDE SEQUENCE</scope>
    <source>
        <strain evidence="3">JCM 18487</strain>
    </source>
</reference>
<keyword evidence="2" id="KW-0732">Signal</keyword>
<sequence length="432" mass="46559">MVQRGKAWLAALAAAVWTAGCSLLPGENGSSGPSGPAGTPPKVSAGRQAGQKPGHAAAGHGTSGGGAGRQTAGGTVFGPGSGAGAAGGSGMERGTGAVVPKPPAPAEHLVPYNGPVQHIFFHPLIAYPARAFDHPATDKQMIGMNDWMITVSEFDKILQALYQDHFILIDIHLLYQVKQQGGRTVVVPRQLMLPKGKKPLILSIDDMNYYEYMVQYGCVSRLVVDKQGRIGALSIGPGGKPVVRYDDEIVPILDGFVAKHPDFSFHGAKGMIDLTGYEGVLGYRTDEITAKNYPQVRAQATRLIQALKRDGWTFASHSYGHLNEEAISYAKFVNDTERWLREVEPLTGPTDVYVYPFGGHLPVGSDKFQFLVHAGFHVICSVGPTTYVQWTPQALLMDRRHIDGVALHEEPKDLADLFDASKVIDPARPDVY</sequence>
<evidence type="ECO:0000256" key="2">
    <source>
        <dbReference type="SAM" id="SignalP"/>
    </source>
</evidence>
<dbReference type="PANTHER" id="PTHR34216">
    <property type="match status" value="1"/>
</dbReference>
<proteinExistence type="predicted"/>
<keyword evidence="4" id="KW-1185">Reference proteome</keyword>
<evidence type="ECO:0008006" key="5">
    <source>
        <dbReference type="Google" id="ProtNLM"/>
    </source>
</evidence>
<organism evidence="3 4">
    <name type="scientific">Alicyclobacillus cellulosilyticus</name>
    <dbReference type="NCBI Taxonomy" id="1003997"/>
    <lineage>
        <taxon>Bacteria</taxon>
        <taxon>Bacillati</taxon>
        <taxon>Bacillota</taxon>
        <taxon>Bacilli</taxon>
        <taxon>Bacillales</taxon>
        <taxon>Alicyclobacillaceae</taxon>
        <taxon>Alicyclobacillus</taxon>
    </lineage>
</organism>
<feature type="compositionally biased region" description="Low complexity" evidence="1">
    <location>
        <begin position="27"/>
        <end position="41"/>
    </location>
</feature>
<comment type="caution">
    <text evidence="3">The sequence shown here is derived from an EMBL/GenBank/DDBJ whole genome shotgun (WGS) entry which is preliminary data.</text>
</comment>
<accession>A0A917KJH9</accession>
<dbReference type="AlphaFoldDB" id="A0A917KJH9"/>
<dbReference type="PANTHER" id="PTHR34216:SF3">
    <property type="entry name" value="POLY-BETA-1,6-N-ACETYL-D-GLUCOSAMINE N-DEACETYLASE"/>
    <property type="match status" value="1"/>
</dbReference>
<name>A0A917KJH9_9BACL</name>
<dbReference type="PROSITE" id="PS51257">
    <property type="entry name" value="PROKAR_LIPOPROTEIN"/>
    <property type="match status" value="1"/>
</dbReference>
<dbReference type="SUPFAM" id="SSF88713">
    <property type="entry name" value="Glycoside hydrolase/deacetylase"/>
    <property type="match status" value="1"/>
</dbReference>
<feature type="chain" id="PRO_5038885086" description="Polysaccharide deacetylase" evidence="2">
    <location>
        <begin position="20"/>
        <end position="432"/>
    </location>
</feature>
<dbReference type="GO" id="GO:0005975">
    <property type="term" value="P:carbohydrate metabolic process"/>
    <property type="evidence" value="ECO:0007669"/>
    <property type="project" value="InterPro"/>
</dbReference>
<feature type="compositionally biased region" description="Gly residues" evidence="1">
    <location>
        <begin position="75"/>
        <end position="93"/>
    </location>
</feature>
<dbReference type="Proteomes" id="UP000637695">
    <property type="component" value="Unassembled WGS sequence"/>
</dbReference>